<evidence type="ECO:0000256" key="3">
    <source>
        <dbReference type="ARBA" id="ARBA00023125"/>
    </source>
</evidence>
<keyword evidence="1" id="KW-0678">Repressor</keyword>
<dbReference type="InterPro" id="IPR014710">
    <property type="entry name" value="RmlC-like_jellyroll"/>
</dbReference>
<dbReference type="SMART" id="SM00342">
    <property type="entry name" value="HTH_ARAC"/>
    <property type="match status" value="1"/>
</dbReference>
<sequence length="266" mass="29275">MAASPVTHTRLHLPGTTPSAGRPIRIVARDLEALQLLKPHRHDWGQITYAKEGVVRVTVADSSWIVPPLRAIWIPPDAVHEIHVLEKAKIRALYVHNTAAPFADKQCRVIEVSPLLRESIAAFEHAEIESRREALLAALILDEMRHAATLPMRIALPDDKRLRTLCKMLIDSPSAIATLAEGAQRVGASERTLARLFQAELGVSFGEWRRQMRLAHAAALIARGMPMSQVAAELGYASQSAFSAMFRKTFGQTPSQFLAGQALHNG</sequence>
<dbReference type="EMBL" id="SLZQ01000008">
    <property type="protein sequence ID" value="TCS36031.1"/>
    <property type="molecule type" value="Genomic_DNA"/>
</dbReference>
<evidence type="ECO:0000259" key="6">
    <source>
        <dbReference type="PROSITE" id="PS01124"/>
    </source>
</evidence>
<organism evidence="7 8">
    <name type="scientific">Paucimonas lemoignei</name>
    <name type="common">Pseudomonas lemoignei</name>
    <dbReference type="NCBI Taxonomy" id="29443"/>
    <lineage>
        <taxon>Bacteria</taxon>
        <taxon>Pseudomonadati</taxon>
        <taxon>Pseudomonadota</taxon>
        <taxon>Betaproteobacteria</taxon>
        <taxon>Burkholderiales</taxon>
        <taxon>Burkholderiaceae</taxon>
        <taxon>Paucimonas</taxon>
    </lineage>
</organism>
<dbReference type="Gene3D" id="1.10.10.60">
    <property type="entry name" value="Homeodomain-like"/>
    <property type="match status" value="1"/>
</dbReference>
<keyword evidence="8" id="KW-1185">Reference proteome</keyword>
<dbReference type="RefSeq" id="WP_132259295.1">
    <property type="nucleotide sequence ID" value="NZ_SLZQ01000008.1"/>
</dbReference>
<dbReference type="Gene3D" id="2.60.120.10">
    <property type="entry name" value="Jelly Rolls"/>
    <property type="match status" value="1"/>
</dbReference>
<dbReference type="InterPro" id="IPR011051">
    <property type="entry name" value="RmlC_Cupin_sf"/>
</dbReference>
<dbReference type="CDD" id="cd06124">
    <property type="entry name" value="cupin_NimR-like_N"/>
    <property type="match status" value="1"/>
</dbReference>
<dbReference type="PRINTS" id="PR00032">
    <property type="entry name" value="HTHARAC"/>
</dbReference>
<dbReference type="Proteomes" id="UP000295382">
    <property type="component" value="Unassembled WGS sequence"/>
</dbReference>
<dbReference type="InterPro" id="IPR018060">
    <property type="entry name" value="HTH_AraC"/>
</dbReference>
<dbReference type="Pfam" id="PF02311">
    <property type="entry name" value="AraC_binding"/>
    <property type="match status" value="1"/>
</dbReference>
<keyword evidence="5" id="KW-0804">Transcription</keyword>
<proteinExistence type="predicted"/>
<evidence type="ECO:0000256" key="2">
    <source>
        <dbReference type="ARBA" id="ARBA00023015"/>
    </source>
</evidence>
<evidence type="ECO:0000313" key="7">
    <source>
        <dbReference type="EMBL" id="TCS36031.1"/>
    </source>
</evidence>
<protein>
    <submittedName>
        <fullName evidence="7">AraC family transcriptional regulator</fullName>
    </submittedName>
</protein>
<dbReference type="Pfam" id="PF12833">
    <property type="entry name" value="HTH_18"/>
    <property type="match status" value="1"/>
</dbReference>
<dbReference type="InterPro" id="IPR009057">
    <property type="entry name" value="Homeodomain-like_sf"/>
</dbReference>
<keyword evidence="4" id="KW-0010">Activator</keyword>
<dbReference type="SUPFAM" id="SSF51182">
    <property type="entry name" value="RmlC-like cupins"/>
    <property type="match status" value="1"/>
</dbReference>
<dbReference type="PANTHER" id="PTHR11019">
    <property type="entry name" value="HTH-TYPE TRANSCRIPTIONAL REGULATOR NIMR"/>
    <property type="match status" value="1"/>
</dbReference>
<name>A0A4R3HV08_PAULE</name>
<dbReference type="FunFam" id="1.10.10.60:FF:000132">
    <property type="entry name" value="AraC family transcriptional regulator"/>
    <property type="match status" value="1"/>
</dbReference>
<feature type="domain" description="HTH araC/xylS-type" evidence="6">
    <location>
        <begin position="160"/>
        <end position="260"/>
    </location>
</feature>
<dbReference type="InterPro" id="IPR003313">
    <property type="entry name" value="AraC-bd"/>
</dbReference>
<dbReference type="SUPFAM" id="SSF46689">
    <property type="entry name" value="Homeodomain-like"/>
    <property type="match status" value="1"/>
</dbReference>
<evidence type="ECO:0000256" key="5">
    <source>
        <dbReference type="ARBA" id="ARBA00023163"/>
    </source>
</evidence>
<keyword evidence="3" id="KW-0238">DNA-binding</keyword>
<dbReference type="InterPro" id="IPR018062">
    <property type="entry name" value="HTH_AraC-typ_CS"/>
</dbReference>
<dbReference type="PROSITE" id="PS00041">
    <property type="entry name" value="HTH_ARAC_FAMILY_1"/>
    <property type="match status" value="1"/>
</dbReference>
<dbReference type="PANTHER" id="PTHR11019:SF159">
    <property type="entry name" value="TRANSCRIPTIONAL REGULATOR-RELATED"/>
    <property type="match status" value="1"/>
</dbReference>
<dbReference type="OrthoDB" id="9804543at2"/>
<comment type="caution">
    <text evidence="7">The sequence shown here is derived from an EMBL/GenBank/DDBJ whole genome shotgun (WGS) entry which is preliminary data.</text>
</comment>
<keyword evidence="2" id="KW-0805">Transcription regulation</keyword>
<evidence type="ECO:0000256" key="4">
    <source>
        <dbReference type="ARBA" id="ARBA00023159"/>
    </source>
</evidence>
<gene>
    <name evidence="7" type="ORF">EDC30_10895</name>
</gene>
<accession>A0A4R3HV08</accession>
<evidence type="ECO:0000256" key="1">
    <source>
        <dbReference type="ARBA" id="ARBA00022491"/>
    </source>
</evidence>
<dbReference type="AlphaFoldDB" id="A0A4R3HV08"/>
<reference evidence="7 8" key="1">
    <citation type="submission" date="2019-03" db="EMBL/GenBank/DDBJ databases">
        <title>Genomic Encyclopedia of Type Strains, Phase IV (KMG-IV): sequencing the most valuable type-strain genomes for metagenomic binning, comparative biology and taxonomic classification.</title>
        <authorList>
            <person name="Goeker M."/>
        </authorList>
    </citation>
    <scope>NUCLEOTIDE SEQUENCE [LARGE SCALE GENOMIC DNA]</scope>
    <source>
        <strain evidence="7 8">DSM 7445</strain>
    </source>
</reference>
<evidence type="ECO:0000313" key="8">
    <source>
        <dbReference type="Proteomes" id="UP000295382"/>
    </source>
</evidence>
<dbReference type="PROSITE" id="PS01124">
    <property type="entry name" value="HTH_ARAC_FAMILY_2"/>
    <property type="match status" value="1"/>
</dbReference>
<dbReference type="InterPro" id="IPR020449">
    <property type="entry name" value="Tscrpt_reg_AraC-type_HTH"/>
</dbReference>
<dbReference type="GO" id="GO:0003700">
    <property type="term" value="F:DNA-binding transcription factor activity"/>
    <property type="evidence" value="ECO:0007669"/>
    <property type="project" value="InterPro"/>
</dbReference>
<dbReference type="GO" id="GO:0043565">
    <property type="term" value="F:sequence-specific DNA binding"/>
    <property type="evidence" value="ECO:0007669"/>
    <property type="project" value="InterPro"/>
</dbReference>